<protein>
    <submittedName>
        <fullName evidence="6">Uncharacterized protein</fullName>
    </submittedName>
</protein>
<dbReference type="InterPro" id="IPR010756">
    <property type="entry name" value="Tls1-like"/>
</dbReference>
<dbReference type="PANTHER" id="PTHR13486">
    <property type="entry name" value="TELOMERE LENGTH AND SILENCING PROTEIN 1 TLS1 FAMILY MEMBER"/>
    <property type="match status" value="1"/>
</dbReference>
<evidence type="ECO:0000256" key="1">
    <source>
        <dbReference type="ARBA" id="ARBA00004123"/>
    </source>
</evidence>
<sequence>MALFKKPKRPIRKRQTSFSSDEEEEDTEAVRSVLEEVKQMQRLRRRQRGVNVEDLTVGEVTQKEDKGKASKSHVDPSKLKTGGFVDLKTLKKELANADDVEQIGTTFAAETNRRDEDADMLQYVETELAKHKGIKEENETHDRRQKIKNIEQTEEAKQKLLAERQKKKDAGLKFFPKFNFYTNGINIDDSTPVVKKMHPAPKPAPLRVGDIEREPTLKERQKRKKPGEKATDDFYFERFRKQLRKY</sequence>
<feature type="compositionally biased region" description="Basic and acidic residues" evidence="5">
    <location>
        <begin position="61"/>
        <end position="78"/>
    </location>
</feature>
<dbReference type="Proteomes" id="UP001208570">
    <property type="component" value="Unassembled WGS sequence"/>
</dbReference>
<keyword evidence="4" id="KW-0175">Coiled coil</keyword>
<evidence type="ECO:0000313" key="7">
    <source>
        <dbReference type="Proteomes" id="UP001208570"/>
    </source>
</evidence>
<evidence type="ECO:0000256" key="2">
    <source>
        <dbReference type="ARBA" id="ARBA00007643"/>
    </source>
</evidence>
<feature type="compositionally biased region" description="Basic residues" evidence="5">
    <location>
        <begin position="1"/>
        <end position="15"/>
    </location>
</feature>
<comment type="caution">
    <text evidence="6">The sequence shown here is derived from an EMBL/GenBank/DDBJ whole genome shotgun (WGS) entry which is preliminary data.</text>
</comment>
<comment type="similarity">
    <text evidence="2">Belongs to the TLS1 family.</text>
</comment>
<feature type="region of interest" description="Disordered" evidence="5">
    <location>
        <begin position="191"/>
        <end position="233"/>
    </location>
</feature>
<reference evidence="6" key="1">
    <citation type="journal article" date="2023" name="Mol. Biol. Evol.">
        <title>Third-Generation Sequencing Reveals the Adaptive Role of the Epigenome in Three Deep-Sea Polychaetes.</title>
        <authorList>
            <person name="Perez M."/>
            <person name="Aroh O."/>
            <person name="Sun Y."/>
            <person name="Lan Y."/>
            <person name="Juniper S.K."/>
            <person name="Young C.R."/>
            <person name="Angers B."/>
            <person name="Qian P.Y."/>
        </authorList>
    </citation>
    <scope>NUCLEOTIDE SEQUENCE</scope>
    <source>
        <strain evidence="6">P08H-3</strain>
    </source>
</reference>
<feature type="region of interest" description="Disordered" evidence="5">
    <location>
        <begin position="55"/>
        <end position="79"/>
    </location>
</feature>
<evidence type="ECO:0000256" key="4">
    <source>
        <dbReference type="SAM" id="Coils"/>
    </source>
</evidence>
<dbReference type="GO" id="GO:0005681">
    <property type="term" value="C:spliceosomal complex"/>
    <property type="evidence" value="ECO:0007669"/>
    <property type="project" value="TreeGrafter"/>
</dbReference>
<feature type="compositionally biased region" description="Basic and acidic residues" evidence="5">
    <location>
        <begin position="209"/>
        <end position="219"/>
    </location>
</feature>
<feature type="region of interest" description="Disordered" evidence="5">
    <location>
        <begin position="1"/>
        <end position="30"/>
    </location>
</feature>
<keyword evidence="7" id="KW-1185">Reference proteome</keyword>
<accession>A0AAD9NCQ8</accession>
<dbReference type="AlphaFoldDB" id="A0AAD9NCQ8"/>
<evidence type="ECO:0000256" key="5">
    <source>
        <dbReference type="SAM" id="MobiDB-lite"/>
    </source>
</evidence>
<feature type="coiled-coil region" evidence="4">
    <location>
        <begin position="143"/>
        <end position="170"/>
    </location>
</feature>
<comment type="subcellular location">
    <subcellularLocation>
        <location evidence="1">Nucleus</location>
    </subcellularLocation>
</comment>
<evidence type="ECO:0000313" key="6">
    <source>
        <dbReference type="EMBL" id="KAK2165502.1"/>
    </source>
</evidence>
<evidence type="ECO:0000256" key="3">
    <source>
        <dbReference type="ARBA" id="ARBA00023242"/>
    </source>
</evidence>
<name>A0AAD9NCQ8_9ANNE</name>
<gene>
    <name evidence="6" type="ORF">LSH36_49g04050</name>
</gene>
<proteinExistence type="inferred from homology"/>
<organism evidence="6 7">
    <name type="scientific">Paralvinella palmiformis</name>
    <dbReference type="NCBI Taxonomy" id="53620"/>
    <lineage>
        <taxon>Eukaryota</taxon>
        <taxon>Metazoa</taxon>
        <taxon>Spiralia</taxon>
        <taxon>Lophotrochozoa</taxon>
        <taxon>Annelida</taxon>
        <taxon>Polychaeta</taxon>
        <taxon>Sedentaria</taxon>
        <taxon>Canalipalpata</taxon>
        <taxon>Terebellida</taxon>
        <taxon>Terebelliformia</taxon>
        <taxon>Alvinellidae</taxon>
        <taxon>Paralvinella</taxon>
    </lineage>
</organism>
<dbReference type="PANTHER" id="PTHR13486:SF2">
    <property type="entry name" value="SPLICING FACTOR C9ORF78"/>
    <property type="match status" value="1"/>
</dbReference>
<dbReference type="Pfam" id="PF07052">
    <property type="entry name" value="Hep_59"/>
    <property type="match status" value="1"/>
</dbReference>
<keyword evidence="3" id="KW-0539">Nucleus</keyword>
<dbReference type="GO" id="GO:0000398">
    <property type="term" value="P:mRNA splicing, via spliceosome"/>
    <property type="evidence" value="ECO:0007669"/>
    <property type="project" value="TreeGrafter"/>
</dbReference>
<dbReference type="EMBL" id="JAODUP010000049">
    <property type="protein sequence ID" value="KAK2165502.1"/>
    <property type="molecule type" value="Genomic_DNA"/>
</dbReference>